<reference evidence="1 2" key="1">
    <citation type="submission" date="2014-11" db="EMBL/GenBank/DDBJ databases">
        <authorList>
            <person name="Wibberg Daniel"/>
        </authorList>
    </citation>
    <scope>NUCLEOTIDE SEQUENCE [LARGE SCALE GENOMIC DNA]</scope>
    <source>
        <strain evidence="1">Rhizoctonia solani AG1-IB 7/3/14</strain>
    </source>
</reference>
<dbReference type="Proteomes" id="UP000059188">
    <property type="component" value="Unassembled WGS sequence"/>
</dbReference>
<organism evidence="1 2">
    <name type="scientific">Thanatephorus cucumeris (strain AG1-IB / isolate 7/3/14)</name>
    <name type="common">Lettuce bottom rot fungus</name>
    <name type="synonym">Rhizoctonia solani</name>
    <dbReference type="NCBI Taxonomy" id="1108050"/>
    <lineage>
        <taxon>Eukaryota</taxon>
        <taxon>Fungi</taxon>
        <taxon>Dikarya</taxon>
        <taxon>Basidiomycota</taxon>
        <taxon>Agaricomycotina</taxon>
        <taxon>Agaricomycetes</taxon>
        <taxon>Cantharellales</taxon>
        <taxon>Ceratobasidiaceae</taxon>
        <taxon>Rhizoctonia</taxon>
        <taxon>Rhizoctonia solani AG-1</taxon>
    </lineage>
</organism>
<evidence type="ECO:0000313" key="2">
    <source>
        <dbReference type="Proteomes" id="UP000059188"/>
    </source>
</evidence>
<keyword evidence="2" id="KW-1185">Reference proteome</keyword>
<accession>A0A0B7FUM5</accession>
<proteinExistence type="predicted"/>
<name>A0A0B7FUM5_THACB</name>
<evidence type="ECO:0000313" key="1">
    <source>
        <dbReference type="EMBL" id="CEL59948.1"/>
    </source>
</evidence>
<dbReference type="AlphaFoldDB" id="A0A0B7FUM5"/>
<sequence>MAEDVVDTWEAEAGFDEVIERPPAGSRTRFELPGSEEIDLTDPMLLDLLSDHPIPGVPHQEAQPILPFTRSSRTEVQTPLVAEPFTF</sequence>
<gene>
    <name evidence="1" type="ORF">RSOLAG1IB_09232</name>
</gene>
<dbReference type="EMBL" id="LN679139">
    <property type="protein sequence ID" value="CEL59948.1"/>
    <property type="molecule type" value="Genomic_DNA"/>
</dbReference>
<protein>
    <submittedName>
        <fullName evidence="1">Uncharacterized protein</fullName>
    </submittedName>
</protein>